<proteinExistence type="predicted"/>
<organism evidence="1 2">
    <name type="scientific">Brevibacillus fulvus</name>
    <dbReference type="NCBI Taxonomy" id="1125967"/>
    <lineage>
        <taxon>Bacteria</taxon>
        <taxon>Bacillati</taxon>
        <taxon>Bacillota</taxon>
        <taxon>Bacilli</taxon>
        <taxon>Bacillales</taxon>
        <taxon>Paenibacillaceae</taxon>
        <taxon>Brevibacillus</taxon>
    </lineage>
</organism>
<dbReference type="RefSeq" id="WP_204516200.1">
    <property type="nucleotide sequence ID" value="NZ_BAABIN010000009.1"/>
</dbReference>
<evidence type="ECO:0000313" key="1">
    <source>
        <dbReference type="EMBL" id="MBM7588432.1"/>
    </source>
</evidence>
<reference evidence="1" key="1">
    <citation type="submission" date="2021-01" db="EMBL/GenBank/DDBJ databases">
        <title>Genomic Encyclopedia of Type Strains, Phase IV (KMG-IV): sequencing the most valuable type-strain genomes for metagenomic binning, comparative biology and taxonomic classification.</title>
        <authorList>
            <person name="Goeker M."/>
        </authorList>
    </citation>
    <scope>NUCLEOTIDE SEQUENCE</scope>
    <source>
        <strain evidence="1">DSM 25523</strain>
    </source>
</reference>
<gene>
    <name evidence="1" type="ORF">JOD01_000018</name>
</gene>
<sequence length="210" mass="24057">MGSWKQTIGYLGLLAGLLTMLSGCTPDKQRGMEDLGPNKYKTKFDAYGHNLSDDNAGRDKGMLAMFYVTGEERREPQLIQHLQNRIRTIGGVEDVKVISYQDNLIVGVRTKGSPRPDLRYEVDSPYTQKRTVQPYTGKPDHTQQLVVEEIRARLQAETRFNQLYVTTNPAFYRRISELSQRIGRDHVHEDELRVLLNEIGYTTKPLNLTD</sequence>
<dbReference type="Proteomes" id="UP000717624">
    <property type="component" value="Unassembled WGS sequence"/>
</dbReference>
<keyword evidence="2" id="KW-1185">Reference proteome</keyword>
<dbReference type="PROSITE" id="PS51257">
    <property type="entry name" value="PROKAR_LIPOPROTEIN"/>
    <property type="match status" value="1"/>
</dbReference>
<comment type="caution">
    <text evidence="1">The sequence shown here is derived from an EMBL/GenBank/DDBJ whole genome shotgun (WGS) entry which is preliminary data.</text>
</comment>
<dbReference type="AlphaFoldDB" id="A0A938XYX2"/>
<dbReference type="InterPro" id="IPR019076">
    <property type="entry name" value="Spore_lipoprot_YhcN/YlaJ-like"/>
</dbReference>
<evidence type="ECO:0000313" key="2">
    <source>
        <dbReference type="Proteomes" id="UP000717624"/>
    </source>
</evidence>
<name>A0A938XYX2_9BACL</name>
<protein>
    <recommendedName>
        <fullName evidence="3">Sporulation protein</fullName>
    </recommendedName>
</protein>
<dbReference type="Pfam" id="PF09580">
    <property type="entry name" value="Spore_YhcN_YlaJ"/>
    <property type="match status" value="1"/>
</dbReference>
<dbReference type="EMBL" id="JAFBEB010000001">
    <property type="protein sequence ID" value="MBM7588432.1"/>
    <property type="molecule type" value="Genomic_DNA"/>
</dbReference>
<accession>A0A938XYX2</accession>
<evidence type="ECO:0008006" key="3">
    <source>
        <dbReference type="Google" id="ProtNLM"/>
    </source>
</evidence>